<feature type="domain" description="KANL3/Tex30 alpha/beta hydrolase-like" evidence="1">
    <location>
        <begin position="53"/>
        <end position="139"/>
    </location>
</feature>
<dbReference type="PANTHER" id="PTHR13136">
    <property type="entry name" value="TESTIS DEVELOPMENT PROTEIN PRTD"/>
    <property type="match status" value="1"/>
</dbReference>
<dbReference type="PANTHER" id="PTHR13136:SF11">
    <property type="entry name" value="TESTIS-EXPRESSED PROTEIN 30"/>
    <property type="match status" value="1"/>
</dbReference>
<dbReference type="RefSeq" id="WP_175346511.1">
    <property type="nucleotide sequence ID" value="NZ_JABMCI010000053.1"/>
</dbReference>
<keyword evidence="3" id="KW-1185">Reference proteome</keyword>
<accession>A0A7Y6DX35</accession>
<name>A0A7Y6DX35_9CELL</name>
<gene>
    <name evidence="2" type="ORF">HP550_05115</name>
</gene>
<evidence type="ECO:0000259" key="1">
    <source>
        <dbReference type="Pfam" id="PF20408"/>
    </source>
</evidence>
<dbReference type="Gene3D" id="3.40.50.1820">
    <property type="entry name" value="alpha/beta hydrolase"/>
    <property type="match status" value="2"/>
</dbReference>
<dbReference type="Proteomes" id="UP000565724">
    <property type="component" value="Unassembled WGS sequence"/>
</dbReference>
<dbReference type="InterPro" id="IPR026555">
    <property type="entry name" value="NSL3/Tex30"/>
</dbReference>
<dbReference type="SUPFAM" id="SSF53474">
    <property type="entry name" value="alpha/beta-Hydrolases"/>
    <property type="match status" value="1"/>
</dbReference>
<dbReference type="Pfam" id="PF20408">
    <property type="entry name" value="Abhydrolase_11"/>
    <property type="match status" value="1"/>
</dbReference>
<reference evidence="2 3" key="1">
    <citation type="submission" date="2020-05" db="EMBL/GenBank/DDBJ databases">
        <title>Genome Sequencing of Type Strains.</title>
        <authorList>
            <person name="Lemaire J.F."/>
            <person name="Inderbitzin P."/>
            <person name="Gregorio O.A."/>
            <person name="Collins S.B."/>
            <person name="Wespe N."/>
            <person name="Knight-Connoni V."/>
        </authorList>
    </citation>
    <scope>NUCLEOTIDE SEQUENCE [LARGE SCALE GENOMIC DNA]</scope>
    <source>
        <strain evidence="2 3">ATCC 25174</strain>
    </source>
</reference>
<dbReference type="GO" id="GO:0016787">
    <property type="term" value="F:hydrolase activity"/>
    <property type="evidence" value="ECO:0007669"/>
    <property type="project" value="UniProtKB-KW"/>
</dbReference>
<sequence length="176" mass="17739">MTVAGLLLTPGFGGNRDSPALVAVEAAVAPLPVLRLDLPKTAAPAIAAVRAQAEAFASSLGVGTEALVLGGRSFGGRMCSMAVAQGLPAAGLVLLSYPLHPPGRPDQLRTAHLPDLRVPVLAVSGTTDPFGSPDELAAHLSVIPGPVSTVFLPGPHQPTSHTAVAAAVRDWLSTLA</sequence>
<comment type="caution">
    <text evidence="2">The sequence shown here is derived from an EMBL/GenBank/DDBJ whole genome shotgun (WGS) entry which is preliminary data.</text>
</comment>
<dbReference type="InterPro" id="IPR046879">
    <property type="entry name" value="KANL3/Tex30_Abhydrolase"/>
</dbReference>
<dbReference type="InterPro" id="IPR029058">
    <property type="entry name" value="AB_hydrolase_fold"/>
</dbReference>
<proteinExistence type="predicted"/>
<evidence type="ECO:0000313" key="2">
    <source>
        <dbReference type="EMBL" id="NUU16627.1"/>
    </source>
</evidence>
<dbReference type="AlphaFoldDB" id="A0A7Y6DX35"/>
<dbReference type="EMBL" id="JABMCI010000053">
    <property type="protein sequence ID" value="NUU16627.1"/>
    <property type="molecule type" value="Genomic_DNA"/>
</dbReference>
<protein>
    <submittedName>
        <fullName evidence="2">Dienelactone hydrolase</fullName>
    </submittedName>
</protein>
<evidence type="ECO:0000313" key="3">
    <source>
        <dbReference type="Proteomes" id="UP000565724"/>
    </source>
</evidence>
<keyword evidence="2" id="KW-0378">Hydrolase</keyword>
<organism evidence="2 3">
    <name type="scientific">Cellulomonas humilata</name>
    <dbReference type="NCBI Taxonomy" id="144055"/>
    <lineage>
        <taxon>Bacteria</taxon>
        <taxon>Bacillati</taxon>
        <taxon>Actinomycetota</taxon>
        <taxon>Actinomycetes</taxon>
        <taxon>Micrococcales</taxon>
        <taxon>Cellulomonadaceae</taxon>
        <taxon>Cellulomonas</taxon>
    </lineage>
</organism>